<comment type="caution">
    <text evidence="6">The sequence shown here is derived from an EMBL/GenBank/DDBJ whole genome shotgun (WGS) entry which is preliminary data.</text>
</comment>
<evidence type="ECO:0000256" key="1">
    <source>
        <dbReference type="ARBA" id="ARBA00022860"/>
    </source>
</evidence>
<dbReference type="Gene3D" id="1.20.5.190">
    <property type="match status" value="1"/>
</dbReference>
<dbReference type="EMBL" id="BKCJ010143017">
    <property type="protein sequence ID" value="GEX97764.1"/>
    <property type="molecule type" value="Genomic_DNA"/>
</dbReference>
<dbReference type="InterPro" id="IPR000048">
    <property type="entry name" value="IQ_motif_EF-hand-BS"/>
</dbReference>
<dbReference type="PANTHER" id="PTHR32295:SF274">
    <property type="entry name" value="PROTEIN IQ-DOMAIN 1-LIKE"/>
    <property type="match status" value="1"/>
</dbReference>
<dbReference type="Pfam" id="PF13178">
    <property type="entry name" value="DUF4005"/>
    <property type="match status" value="1"/>
</dbReference>
<protein>
    <recommendedName>
        <fullName evidence="5">DUF4005 domain-containing protein</fullName>
    </recommendedName>
</protein>
<accession>A0A699HCW3</accession>
<organism evidence="6">
    <name type="scientific">Tanacetum cinerariifolium</name>
    <name type="common">Dalmatian daisy</name>
    <name type="synonym">Chrysanthemum cinerariifolium</name>
    <dbReference type="NCBI Taxonomy" id="118510"/>
    <lineage>
        <taxon>Eukaryota</taxon>
        <taxon>Viridiplantae</taxon>
        <taxon>Streptophyta</taxon>
        <taxon>Embryophyta</taxon>
        <taxon>Tracheophyta</taxon>
        <taxon>Spermatophyta</taxon>
        <taxon>Magnoliopsida</taxon>
        <taxon>eudicotyledons</taxon>
        <taxon>Gunneridae</taxon>
        <taxon>Pentapetalae</taxon>
        <taxon>asterids</taxon>
        <taxon>campanulids</taxon>
        <taxon>Asterales</taxon>
        <taxon>Asteraceae</taxon>
        <taxon>Asteroideae</taxon>
        <taxon>Anthemideae</taxon>
        <taxon>Anthemidinae</taxon>
        <taxon>Tanacetum</taxon>
    </lineage>
</organism>
<gene>
    <name evidence="6" type="ORF">Tci_369739</name>
</gene>
<reference evidence="6" key="1">
    <citation type="journal article" date="2019" name="Sci. Rep.">
        <title>Draft genome of Tanacetum cinerariifolium, the natural source of mosquito coil.</title>
        <authorList>
            <person name="Yamashiro T."/>
            <person name="Shiraishi A."/>
            <person name="Satake H."/>
            <person name="Nakayama K."/>
        </authorList>
    </citation>
    <scope>NUCLEOTIDE SEQUENCE</scope>
</reference>
<dbReference type="GO" id="GO:0005516">
    <property type="term" value="F:calmodulin binding"/>
    <property type="evidence" value="ECO:0007669"/>
    <property type="project" value="UniProtKB-KW"/>
</dbReference>
<feature type="domain" description="DUF4005" evidence="5">
    <location>
        <begin position="365"/>
        <end position="432"/>
    </location>
</feature>
<feature type="region of interest" description="Disordered" evidence="4">
    <location>
        <begin position="1"/>
        <end position="33"/>
    </location>
</feature>
<dbReference type="InterPro" id="IPR025064">
    <property type="entry name" value="DUF4005"/>
</dbReference>
<evidence type="ECO:0000259" key="5">
    <source>
        <dbReference type="Pfam" id="PF13178"/>
    </source>
</evidence>
<proteinExistence type="inferred from homology"/>
<dbReference type="AlphaFoldDB" id="A0A699HCW3"/>
<feature type="region of interest" description="Disordered" evidence="4">
    <location>
        <begin position="311"/>
        <end position="445"/>
    </location>
</feature>
<dbReference type="PANTHER" id="PTHR32295">
    <property type="entry name" value="IQ-DOMAIN 5-RELATED"/>
    <property type="match status" value="1"/>
</dbReference>
<comment type="similarity">
    <text evidence="2">Belongs to the IQD family.</text>
</comment>
<dbReference type="SMART" id="SM00015">
    <property type="entry name" value="IQ"/>
    <property type="match status" value="1"/>
</dbReference>
<comment type="subunit">
    <text evidence="3">Binds to multiple calmodulin (CaM) in the presence of Ca(2+) and CaM-like proteins.</text>
</comment>
<name>A0A699HCW3_TANCI</name>
<evidence type="ECO:0000256" key="3">
    <source>
        <dbReference type="ARBA" id="ARBA00024378"/>
    </source>
</evidence>
<evidence type="ECO:0000256" key="2">
    <source>
        <dbReference type="ARBA" id="ARBA00024341"/>
    </source>
</evidence>
<evidence type="ECO:0000256" key="4">
    <source>
        <dbReference type="SAM" id="MobiDB-lite"/>
    </source>
</evidence>
<keyword evidence="1" id="KW-0112">Calmodulin-binding</keyword>
<dbReference type="PROSITE" id="PS50096">
    <property type="entry name" value="IQ"/>
    <property type="match status" value="1"/>
</dbReference>
<sequence>MGRKGNWISSIKKALSPSSKEKKGQKYKKNAFAEDKSLEPPVAPVVEPVVSYQQILPPEEVKPIEVEVEDEQAKHAYSVAVAAAAAAEAAAATAQAAAESVRLAELNRYSGKSKEDTAAIKIQTAFRGYLARRALRALRGLVRLKTLVEGPAVKRQTANTLKCMQNLSRVQSQINSRRIRMSEENQALQKQLLQKRAKEMESLQMGEEWNDSPQSKEEIEAKLLSKYEATMRRERAMAYSFSHQQPWKKSSRASNLLFMDPTNPQWGWSWLERYMAARSLETKDPANDHTSVRSGISITGSEIAKSYARHQLNSTPTTPQAKAGVPSGSRKFKASQSPQGFGPSLDEDSRSVFSVQSEKNRRHSIAGSSVRDDESMASSPSVPSYMAPTKSAKAKLRGQSPLAPVENNDGTTPEKGSGLNAKKRLSFPASPARPRRHSGPPKVGSSISIGVEQNASPGVGLKPLFASSFLDGYWIVPSGSIATPRYTMDDLAIEIMVRNQQLAGLGVIYAVTAWLIHRRAKKRKQIFKKRNITSRSKKRKLDRVDTSTLKVMGSLRKVAEAVKRSDASLKERKAILERSRRVYTEQEILNELELMGVKPDVKSNAFRFLMEDPKNARILFGCPRDMRMSILTELMGR</sequence>
<dbReference type="Pfam" id="PF00612">
    <property type="entry name" value="IQ"/>
    <property type="match status" value="1"/>
</dbReference>
<feature type="compositionally biased region" description="Polar residues" evidence="4">
    <location>
        <begin position="311"/>
        <end position="320"/>
    </location>
</feature>
<evidence type="ECO:0000313" key="6">
    <source>
        <dbReference type="EMBL" id="GEX97764.1"/>
    </source>
</evidence>